<dbReference type="CDD" id="cd04301">
    <property type="entry name" value="NAT_SF"/>
    <property type="match status" value="1"/>
</dbReference>
<evidence type="ECO:0000256" key="3">
    <source>
        <dbReference type="ARBA" id="ARBA00023242"/>
    </source>
</evidence>
<name>A0AAV8RML6_ENSVE</name>
<dbReference type="SUPFAM" id="SSF52113">
    <property type="entry name" value="BRCT domain"/>
    <property type="match status" value="2"/>
</dbReference>
<comment type="subcellular location">
    <subcellularLocation>
        <location evidence="1">Nucleus</location>
    </subcellularLocation>
</comment>
<evidence type="ECO:0000313" key="7">
    <source>
        <dbReference type="Proteomes" id="UP001222027"/>
    </source>
</evidence>
<dbReference type="InterPro" id="IPR000182">
    <property type="entry name" value="GNAT_dom"/>
</dbReference>
<evidence type="ECO:0000313" key="6">
    <source>
        <dbReference type="EMBL" id="KAJ8500507.1"/>
    </source>
</evidence>
<dbReference type="EMBL" id="JAQQAF010000003">
    <property type="protein sequence ID" value="KAJ8500507.1"/>
    <property type="molecule type" value="Genomic_DNA"/>
</dbReference>
<evidence type="ECO:0000256" key="2">
    <source>
        <dbReference type="ARBA" id="ARBA00022763"/>
    </source>
</evidence>
<dbReference type="CDD" id="cd18432">
    <property type="entry name" value="BRCT_PAXIP1_rpt6_like"/>
    <property type="match status" value="1"/>
</dbReference>
<evidence type="ECO:0000259" key="4">
    <source>
        <dbReference type="PROSITE" id="PS50172"/>
    </source>
</evidence>
<dbReference type="PROSITE" id="PS51186">
    <property type="entry name" value="GNAT"/>
    <property type="match status" value="1"/>
</dbReference>
<evidence type="ECO:0000256" key="1">
    <source>
        <dbReference type="ARBA" id="ARBA00004123"/>
    </source>
</evidence>
<dbReference type="PANTHER" id="PTHR23196">
    <property type="entry name" value="PAX TRANSCRIPTION ACTIVATION DOMAIN INTERACTING PROTEIN"/>
    <property type="match status" value="1"/>
</dbReference>
<keyword evidence="2" id="KW-0227">DNA damage</keyword>
<dbReference type="InterPro" id="IPR036420">
    <property type="entry name" value="BRCT_dom_sf"/>
</dbReference>
<dbReference type="InterPro" id="IPR051579">
    <property type="entry name" value="DDR_Transcriptional_Reg"/>
</dbReference>
<dbReference type="Pfam" id="PF16589">
    <property type="entry name" value="BRCT_2"/>
    <property type="match status" value="1"/>
</dbReference>
<sequence>MAGISDSTPSPIAIGNCKVVIEGHGVSCESNEKSLLVSVSSDAKILISVDEPKVYSRRRTCKSTLLNLDHQDNGMLGFPSRDHSFLLLNPKDTDSHSKSLLQEVLELYMEELPTMNYAANTGKKSQFLEKCTLSGKYMTLVLRSDPVNGCGEVIAAVSYQIIPNDTQYAEIPLTAVSSKNQKMGFGQALYKELRERLQNVGILTIFCWADKTSEGFWLKQGFVTIGEVNSKGKVRRLPIRADIRRALSFPGGSMLMVAHVKKDTNNIGCNSDKINLREAVKEFDADVKDNSSQQTLKRPIWEASLSSLKSKRVRGAHLIGCCQNLNQSLSCDNCFLQSSRHKETANLLPDHSTTPSCFGIHDAGQRSGDLSDHLVSKENCPRIMFMDIADDVKKTWLTKIVEELGGSVTCNGSNSTHVITGKARRTLNFSIALCSGAWIVSPKWLKASFREGRFLEESQFILEDEDYLLKYKTDLRNVVNRSKTNPKSLLRGYHVCLTKHIQPSVGILSTIIQSAGGNVMRGLGYINEPSKTIFLACEEDMSEALLAAKKGAWTFSSDWLMNCVMKQELDLEAPQFAESL</sequence>
<organism evidence="6 7">
    <name type="scientific">Ensete ventricosum</name>
    <name type="common">Abyssinian banana</name>
    <name type="synonym">Musa ensete</name>
    <dbReference type="NCBI Taxonomy" id="4639"/>
    <lineage>
        <taxon>Eukaryota</taxon>
        <taxon>Viridiplantae</taxon>
        <taxon>Streptophyta</taxon>
        <taxon>Embryophyta</taxon>
        <taxon>Tracheophyta</taxon>
        <taxon>Spermatophyta</taxon>
        <taxon>Magnoliopsida</taxon>
        <taxon>Liliopsida</taxon>
        <taxon>Zingiberales</taxon>
        <taxon>Musaceae</taxon>
        <taxon>Ensete</taxon>
    </lineage>
</organism>
<dbReference type="Gene3D" id="3.40.50.10190">
    <property type="entry name" value="BRCT domain"/>
    <property type="match status" value="2"/>
</dbReference>
<dbReference type="Proteomes" id="UP001222027">
    <property type="component" value="Unassembled WGS sequence"/>
</dbReference>
<comment type="caution">
    <text evidence="6">The sequence shown here is derived from an EMBL/GenBank/DDBJ whole genome shotgun (WGS) entry which is preliminary data.</text>
</comment>
<dbReference type="SMART" id="SM00292">
    <property type="entry name" value="BRCT"/>
    <property type="match status" value="2"/>
</dbReference>
<dbReference type="GO" id="GO:0005634">
    <property type="term" value="C:nucleus"/>
    <property type="evidence" value="ECO:0007669"/>
    <property type="project" value="UniProtKB-SubCell"/>
</dbReference>
<dbReference type="GO" id="GO:0006974">
    <property type="term" value="P:DNA damage response"/>
    <property type="evidence" value="ECO:0007669"/>
    <property type="project" value="UniProtKB-KW"/>
</dbReference>
<dbReference type="Gene3D" id="3.40.630.30">
    <property type="match status" value="1"/>
</dbReference>
<gene>
    <name evidence="6" type="ORF">OPV22_011059</name>
</gene>
<dbReference type="AlphaFoldDB" id="A0AAV8RML6"/>
<accession>A0AAV8RML6</accession>
<dbReference type="PANTHER" id="PTHR23196:SF8">
    <property type="entry name" value="N-ACETYLTRANSFERASE"/>
    <property type="match status" value="1"/>
</dbReference>
<evidence type="ECO:0000259" key="5">
    <source>
        <dbReference type="PROSITE" id="PS51186"/>
    </source>
</evidence>
<evidence type="ECO:0008006" key="8">
    <source>
        <dbReference type="Google" id="ProtNLM"/>
    </source>
</evidence>
<dbReference type="SUPFAM" id="SSF55729">
    <property type="entry name" value="Acyl-CoA N-acyltransferases (Nat)"/>
    <property type="match status" value="1"/>
</dbReference>
<keyword evidence="7" id="KW-1185">Reference proteome</keyword>
<reference evidence="6 7" key="1">
    <citation type="submission" date="2022-12" db="EMBL/GenBank/DDBJ databases">
        <title>Chromosome-scale assembly of the Ensete ventricosum genome.</title>
        <authorList>
            <person name="Dussert Y."/>
            <person name="Stocks J."/>
            <person name="Wendawek A."/>
            <person name="Woldeyes F."/>
            <person name="Nichols R.A."/>
            <person name="Borrell J.S."/>
        </authorList>
    </citation>
    <scope>NUCLEOTIDE SEQUENCE [LARGE SCALE GENOMIC DNA]</scope>
    <source>
        <strain evidence="7">cv. Maze</strain>
        <tissue evidence="6">Seeds</tissue>
    </source>
</reference>
<dbReference type="GO" id="GO:0016747">
    <property type="term" value="F:acyltransferase activity, transferring groups other than amino-acyl groups"/>
    <property type="evidence" value="ECO:0007669"/>
    <property type="project" value="InterPro"/>
</dbReference>
<dbReference type="InterPro" id="IPR001357">
    <property type="entry name" value="BRCT_dom"/>
</dbReference>
<dbReference type="InterPro" id="IPR016181">
    <property type="entry name" value="Acyl_CoA_acyltransferase"/>
</dbReference>
<protein>
    <recommendedName>
        <fullName evidence="8">BRCT domain-containing protein</fullName>
    </recommendedName>
</protein>
<dbReference type="Pfam" id="PF00583">
    <property type="entry name" value="Acetyltransf_1"/>
    <property type="match status" value="1"/>
</dbReference>
<feature type="domain" description="BRCT" evidence="4">
    <location>
        <begin position="485"/>
        <end position="569"/>
    </location>
</feature>
<dbReference type="Pfam" id="PF00533">
    <property type="entry name" value="BRCT"/>
    <property type="match status" value="1"/>
</dbReference>
<keyword evidence="3" id="KW-0539">Nucleus</keyword>
<dbReference type="PROSITE" id="PS50172">
    <property type="entry name" value="BRCT"/>
    <property type="match status" value="2"/>
</dbReference>
<dbReference type="CDD" id="cd17744">
    <property type="entry name" value="BRCT_MDC1_rpt1"/>
    <property type="match status" value="1"/>
</dbReference>
<feature type="domain" description="N-acetyltransferase" evidence="5">
    <location>
        <begin position="91"/>
        <end position="250"/>
    </location>
</feature>
<proteinExistence type="predicted"/>
<feature type="domain" description="BRCT" evidence="4">
    <location>
        <begin position="383"/>
        <end position="462"/>
    </location>
</feature>